<evidence type="ECO:0000313" key="4">
    <source>
        <dbReference type="Proteomes" id="UP000009027"/>
    </source>
</evidence>
<feature type="compositionally biased region" description="Basic and acidic residues" evidence="1">
    <location>
        <begin position="615"/>
        <end position="626"/>
    </location>
</feature>
<dbReference type="Pfam" id="PF00078">
    <property type="entry name" value="RVT_1"/>
    <property type="match status" value="1"/>
</dbReference>
<feature type="region of interest" description="Disordered" evidence="1">
    <location>
        <begin position="73"/>
        <end position="240"/>
    </location>
</feature>
<dbReference type="Proteomes" id="UP000009027">
    <property type="component" value="Unassembled WGS sequence"/>
</dbReference>
<keyword evidence="3" id="KW-0808">Transferase</keyword>
<feature type="compositionally biased region" description="Basic residues" evidence="1">
    <location>
        <begin position="640"/>
        <end position="654"/>
    </location>
</feature>
<evidence type="ECO:0000313" key="3">
    <source>
        <dbReference type="EMBL" id="CCD21250.1"/>
    </source>
</evidence>
<dbReference type="GO" id="GO:0003964">
    <property type="term" value="F:RNA-directed DNA polymerase activity"/>
    <property type="evidence" value="ECO:0007669"/>
    <property type="project" value="UniProtKB-KW"/>
</dbReference>
<feature type="domain" description="Reverse transcriptase" evidence="2">
    <location>
        <begin position="1176"/>
        <end position="1418"/>
    </location>
</feature>
<feature type="region of interest" description="Disordered" evidence="1">
    <location>
        <begin position="587"/>
        <end position="671"/>
    </location>
</feature>
<feature type="compositionally biased region" description="Low complexity" evidence="1">
    <location>
        <begin position="225"/>
        <end position="234"/>
    </location>
</feature>
<sequence length="1813" mass="195665">MVREGSARGRTGPAAPKHGPQNGVRADARWHGALGVPGRMVDGSVIAEIVEAATRAVMQRMFDGAGQQVCGDGRRNYVSPQKASTPSFVRPMPGAFSGPANAQGQSSNTQGRDNRPLSGTKVKWTSNNQQKHVQQQQQQQQHKVTWAAVVAQKAPPQQRHRPVPWTPVSAARRDAQTPRRADPQVRVSEGNGAQARREQGPRTPAAQQGKGHRGTKAEEVTKGHAATAASVAHAQKTPPPFAEDEVDLALSRNIAQLLYQAECEKIEVAQRAINVKTRWWNTMAHGRDLHHCPACAFAHKQEDAVLRHCREQHAAEGKLYPYTLACAHGVQQCGPSCALASVLAVVSHFPEEATFSRELRDTYAAPSRAATAHIVEACGLQLPVGPATALEEVVAREPVLRELFQDRHVAIRKCAVCGAAEVLHGEGGNLQTVSGGMVALLPPQRAPVHLDADAVMACVKSTQVDHTVSCTGRAKGRQHAPAPVATEQSRVFSEAVAVEIGMWGDDPVGVDQIPMELVLPHENGSATFGIAGVVAATSRTHVAAFVPGASQHGAWDMYDGMVHRVVPNGPEPKTVVLLIYRRRRDEDADMDGGECSAGFDDANEECAPEGAGAEEDLKHTQKRPRDALAQAMPPEMPRDKRGRRAFGSKRKRTRGTPNATGSDMDEEDGETSMVELLRLVGEHLAQTHDGDETASLPHDPPASAENEEAAPQSEAGAEVDASTPNGDETASLPHDPPASAENEEAAPQSEAVAEVDASTPNGDETASLPHDPPASAENEEAAPQSVAMAEVRAMETGVQEAASETQDAVAETGSWSHVDQRLMPAVVRCPVANCDAEFEGFRRSEGIKSHMNGRHTEADRRSLTNEAMIPQGLVRCEVCGHVHGASVRARRAHVSACGDYVPRKAAMARARDNYRHETETSSAMQAAVQPEQEPVRTLPRAMREVCVGQGGENDPTTDPWMQERVGTKRYLHKKEWAAWLEVCRPAFLGYGASSQAERCRRQLVIMDLVRTHLAMGRGEAQRRRDAVAGQAARAAGARNGIPQDEGAQDEGVQDEDAQARRTAARVEMLCMLNAAGRAARMLTRDGEDLVRSSAAEVVREVDGLYPQEDVSTFPQPPLPVTVVGVEKDEVSRAIRRRLTRGAAPGLDGWTRELLYPLTQDSALLMEVTVLTADILNGNVSEQMAHRLRATALTILRKPNGKYRPIGAESVWAKLASMVAFDRVVEASRRIFAGVQFGVGGQIELAIARVRKDFEEKGSVATLDGSNAYNAISRQKVLEALFGFEELRPAWSVVQLLLGVPGVVGLYDGGRLVHAWASTRGVRQGMVLGPLLFSLGTIAALRRLQAELPHASFVAYLDDVTVAAAPEHLEAACGAAAQAMEELGIKNNAAKMEVLDPTCLSGFGDARRLTCARVLGAFVECDAAHEAEVTEAVDKRARETERLFRAILECPLAARTRWRLLSASALPRLTFLLRNHAAKHTRGAAEWFDARVTAVLSAIVGRPVSQRARDVAALPIAMGGCGLRRQVTIAEFAHECVGHKNLQRSKTEEADRDLSNALFATVYGAERQVLTANAAAGAGRALTDPQVCTDDAAFCTYVLERLLERVLPDGQKCVCGADASNWHVHTCTKLHGKPRQLRHDVANSKLALGLRLCGFDCTTEPHLNEVSKRRPDLLITGLGTQAVTDVTVTHPAVHPRGGKRSDSHSGIMTYEEAQAVYNPVHSAKVRYQEKCRKYAHWASQNGLNFAPFVLLTNGAVYEQSRTWLRKVIASHDHRLTVTTAYDFVTGDVVAAVLRGNVHVFAVAGSGSGCEARAG</sequence>
<feature type="compositionally biased region" description="Low complexity" evidence="1">
    <location>
        <begin position="737"/>
        <end position="751"/>
    </location>
</feature>
<feature type="compositionally biased region" description="Polar residues" evidence="1">
    <location>
        <begin position="78"/>
        <end position="87"/>
    </location>
</feature>
<dbReference type="EMBL" id="CAEX01007319">
    <property type="protein sequence ID" value="CCD21250.1"/>
    <property type="molecule type" value="Genomic_DNA"/>
</dbReference>
<dbReference type="PROSITE" id="PS50878">
    <property type="entry name" value="RT_POL"/>
    <property type="match status" value="1"/>
</dbReference>
<evidence type="ECO:0000259" key="2">
    <source>
        <dbReference type="PROSITE" id="PS50878"/>
    </source>
</evidence>
<feature type="compositionally biased region" description="Low complexity" evidence="1">
    <location>
        <begin position="1028"/>
        <end position="1038"/>
    </location>
</feature>
<evidence type="ECO:0000256" key="1">
    <source>
        <dbReference type="SAM" id="MobiDB-lite"/>
    </source>
</evidence>
<keyword evidence="3" id="KW-0695">RNA-directed DNA polymerase</keyword>
<feature type="compositionally biased region" description="Low complexity" evidence="1">
    <location>
        <begin position="701"/>
        <end position="715"/>
    </location>
</feature>
<feature type="compositionally biased region" description="Polar residues" evidence="1">
    <location>
        <begin position="100"/>
        <end position="111"/>
    </location>
</feature>
<organism evidence="3 4">
    <name type="scientific">Trypanosoma vivax (strain Y486)</name>
    <dbReference type="NCBI Taxonomy" id="1055687"/>
    <lineage>
        <taxon>Eukaryota</taxon>
        <taxon>Discoba</taxon>
        <taxon>Euglenozoa</taxon>
        <taxon>Kinetoplastea</taxon>
        <taxon>Metakinetoplastina</taxon>
        <taxon>Trypanosomatida</taxon>
        <taxon>Trypanosomatidae</taxon>
        <taxon>Trypanosoma</taxon>
        <taxon>Duttonella</taxon>
    </lineage>
</organism>
<reference evidence="3 4" key="1">
    <citation type="journal article" date="2012" name="Proc. Natl. Acad. Sci. U.S.A.">
        <title>Antigenic diversity is generated by distinct evolutionary mechanisms in African trypanosome species.</title>
        <authorList>
            <person name="Jackson A.P."/>
            <person name="Berry A."/>
            <person name="Aslett M."/>
            <person name="Allison H.C."/>
            <person name="Burton P."/>
            <person name="Vavrova-Anderson J."/>
            <person name="Brown R."/>
            <person name="Browne H."/>
            <person name="Corton N."/>
            <person name="Hauser H."/>
            <person name="Gamble J."/>
            <person name="Gilderthorp R."/>
            <person name="Marcello L."/>
            <person name="McQuillan J."/>
            <person name="Otto T.D."/>
            <person name="Quail M.A."/>
            <person name="Sanders M.J."/>
            <person name="van Tonder A."/>
            <person name="Ginger M.L."/>
            <person name="Field M.C."/>
            <person name="Barry J.D."/>
            <person name="Hertz-Fowler C."/>
            <person name="Berriman M."/>
        </authorList>
    </citation>
    <scope>NUCLEOTIDE SEQUENCE</scope>
    <source>
        <strain evidence="3 4">Y486</strain>
    </source>
</reference>
<dbReference type="SMART" id="SM00355">
    <property type="entry name" value="ZnF_C2H2"/>
    <property type="match status" value="2"/>
</dbReference>
<feature type="compositionally biased region" description="Acidic residues" evidence="1">
    <location>
        <begin position="1046"/>
        <end position="1056"/>
    </location>
</feature>
<dbReference type="InterPro" id="IPR013087">
    <property type="entry name" value="Znf_C2H2_type"/>
</dbReference>
<dbReference type="SUPFAM" id="SSF56672">
    <property type="entry name" value="DNA/RNA polymerases"/>
    <property type="match status" value="1"/>
</dbReference>
<name>F9WUK1_TRYVY</name>
<proteinExistence type="predicted"/>
<feature type="compositionally biased region" description="Low complexity" evidence="1">
    <location>
        <begin position="129"/>
        <end position="157"/>
    </location>
</feature>
<feature type="region of interest" description="Disordered" evidence="1">
    <location>
        <begin position="1028"/>
        <end position="1059"/>
    </location>
</feature>
<keyword evidence="4" id="KW-1185">Reference proteome</keyword>
<dbReference type="InterPro" id="IPR043502">
    <property type="entry name" value="DNA/RNA_pol_sf"/>
</dbReference>
<accession>F9WUK1</accession>
<feature type="region of interest" description="Disordered" evidence="1">
    <location>
        <begin position="689"/>
        <end position="787"/>
    </location>
</feature>
<dbReference type="InterPro" id="IPR000477">
    <property type="entry name" value="RT_dom"/>
</dbReference>
<protein>
    <submittedName>
        <fullName evidence="3">SLACS reverse transcriptase, putative</fullName>
    </submittedName>
</protein>
<feature type="compositionally biased region" description="Basic and acidic residues" evidence="1">
    <location>
        <begin position="171"/>
        <end position="183"/>
    </location>
</feature>
<keyword evidence="3" id="KW-0548">Nucleotidyltransferase</keyword>
<dbReference type="VEuPathDB" id="TriTrypDB:TvY486_0041580"/>
<gene>
    <name evidence="3" type="ORF">TvY486_0041580</name>
</gene>
<feature type="region of interest" description="Disordered" evidence="1">
    <location>
        <begin position="1"/>
        <end position="25"/>
    </location>
</feature>
<dbReference type="PANTHER" id="PTHR19446">
    <property type="entry name" value="REVERSE TRANSCRIPTASES"/>
    <property type="match status" value="1"/>
</dbReference>